<feature type="region of interest" description="Disordered" evidence="1">
    <location>
        <begin position="26"/>
        <end position="74"/>
    </location>
</feature>
<evidence type="ECO:0000313" key="5">
    <source>
        <dbReference type="Proteomes" id="UP001172708"/>
    </source>
</evidence>
<dbReference type="InterPro" id="IPR007329">
    <property type="entry name" value="FMN-bd"/>
</dbReference>
<keyword evidence="2" id="KW-0732">Signal</keyword>
<protein>
    <submittedName>
        <fullName evidence="4">FMN-binding protein</fullName>
    </submittedName>
</protein>
<evidence type="ECO:0000313" key="4">
    <source>
        <dbReference type="EMBL" id="MDN4479629.1"/>
    </source>
</evidence>
<dbReference type="EMBL" id="JAUHQA010000001">
    <property type="protein sequence ID" value="MDN4479629.1"/>
    <property type="molecule type" value="Genomic_DNA"/>
</dbReference>
<name>A0ABT8GEC0_9MICO</name>
<dbReference type="Pfam" id="PF04205">
    <property type="entry name" value="FMN_bind"/>
    <property type="match status" value="1"/>
</dbReference>
<dbReference type="RefSeq" id="WP_301140802.1">
    <property type="nucleotide sequence ID" value="NZ_JAUHQA010000001.1"/>
</dbReference>
<dbReference type="Gene3D" id="3.90.1010.20">
    <property type="match status" value="1"/>
</dbReference>
<feature type="compositionally biased region" description="Low complexity" evidence="1">
    <location>
        <begin position="26"/>
        <end position="49"/>
    </location>
</feature>
<evidence type="ECO:0000256" key="1">
    <source>
        <dbReference type="SAM" id="MobiDB-lite"/>
    </source>
</evidence>
<accession>A0ABT8GEC0</accession>
<feature type="signal peptide" evidence="2">
    <location>
        <begin position="1"/>
        <end position="24"/>
    </location>
</feature>
<dbReference type="SMART" id="SM00900">
    <property type="entry name" value="FMN_bind"/>
    <property type="match status" value="1"/>
</dbReference>
<evidence type="ECO:0000259" key="3">
    <source>
        <dbReference type="SMART" id="SM00900"/>
    </source>
</evidence>
<reference evidence="4" key="1">
    <citation type="submission" date="2023-06" db="EMBL/GenBank/DDBJ databases">
        <title>Egi l300058.</title>
        <authorList>
            <person name="Gao L."/>
            <person name="Fang B.-Z."/>
            <person name="Li W.-J."/>
        </authorList>
    </citation>
    <scope>NUCLEOTIDE SEQUENCE</scope>
    <source>
        <strain evidence="4">EGI L300058</strain>
    </source>
</reference>
<evidence type="ECO:0000256" key="2">
    <source>
        <dbReference type="SAM" id="SignalP"/>
    </source>
</evidence>
<sequence>MRTSRAVMVGGASAVILTAGWAAAPSPLEELSPGEEPSTGEEPAAAPTEDAPDNDAAPDDDATGDSAEQTIDGPVVTNIRGDYQVRLHVVDGEVVDVEFPVAGTEAAESRRVNGMALPVLEERFLEAQSADVEYVSGASYTSPAMVESAQAAFDDAGL</sequence>
<feature type="compositionally biased region" description="Acidic residues" evidence="1">
    <location>
        <begin position="50"/>
        <end position="63"/>
    </location>
</feature>
<feature type="domain" description="FMN-binding" evidence="3">
    <location>
        <begin position="81"/>
        <end position="156"/>
    </location>
</feature>
<proteinExistence type="predicted"/>
<comment type="caution">
    <text evidence="4">The sequence shown here is derived from an EMBL/GenBank/DDBJ whole genome shotgun (WGS) entry which is preliminary data.</text>
</comment>
<organism evidence="4 5">
    <name type="scientific">Demequina muriae</name>
    <dbReference type="NCBI Taxonomy" id="3051664"/>
    <lineage>
        <taxon>Bacteria</taxon>
        <taxon>Bacillati</taxon>
        <taxon>Actinomycetota</taxon>
        <taxon>Actinomycetes</taxon>
        <taxon>Micrococcales</taxon>
        <taxon>Demequinaceae</taxon>
        <taxon>Demequina</taxon>
    </lineage>
</organism>
<keyword evidence="5" id="KW-1185">Reference proteome</keyword>
<gene>
    <name evidence="4" type="ORF">QQX02_01650</name>
</gene>
<dbReference type="Proteomes" id="UP001172708">
    <property type="component" value="Unassembled WGS sequence"/>
</dbReference>
<feature type="chain" id="PRO_5045959132" evidence="2">
    <location>
        <begin position="25"/>
        <end position="158"/>
    </location>
</feature>